<dbReference type="AlphaFoldDB" id="G0NFF6"/>
<dbReference type="OrthoDB" id="420022at2759"/>
<accession>G0NFF6</accession>
<feature type="region of interest" description="Disordered" evidence="2">
    <location>
        <begin position="1"/>
        <end position="32"/>
    </location>
</feature>
<name>G0NFF6_CAEBE</name>
<organism evidence="5">
    <name type="scientific">Caenorhabditis brenneri</name>
    <name type="common">Nematode worm</name>
    <dbReference type="NCBI Taxonomy" id="135651"/>
    <lineage>
        <taxon>Eukaryota</taxon>
        <taxon>Metazoa</taxon>
        <taxon>Ecdysozoa</taxon>
        <taxon>Nematoda</taxon>
        <taxon>Chromadorea</taxon>
        <taxon>Rhabditida</taxon>
        <taxon>Rhabditina</taxon>
        <taxon>Rhabditomorpha</taxon>
        <taxon>Rhabditoidea</taxon>
        <taxon>Rhabditidae</taxon>
        <taxon>Peloderinae</taxon>
        <taxon>Caenorhabditis</taxon>
    </lineage>
</organism>
<protein>
    <recommendedName>
        <fullName evidence="3">Core Histone H2A/H2B/H3 domain-containing protein</fullName>
    </recommendedName>
</protein>
<dbReference type="GO" id="GO:0003677">
    <property type="term" value="F:DNA binding"/>
    <property type="evidence" value="ECO:0007669"/>
    <property type="project" value="InterPro"/>
</dbReference>
<dbReference type="GO" id="GO:0046982">
    <property type="term" value="F:protein heterodimerization activity"/>
    <property type="evidence" value="ECO:0007669"/>
    <property type="project" value="InterPro"/>
</dbReference>
<feature type="compositionally biased region" description="Basic residues" evidence="2">
    <location>
        <begin position="18"/>
        <end position="31"/>
    </location>
</feature>
<dbReference type="Gene3D" id="1.10.20.10">
    <property type="entry name" value="Histone, subunit A"/>
    <property type="match status" value="1"/>
</dbReference>
<dbReference type="HOGENOM" id="CLU_078295_7_1_1"/>
<dbReference type="GO" id="GO:0030527">
    <property type="term" value="F:structural constituent of chromatin"/>
    <property type="evidence" value="ECO:0007669"/>
    <property type="project" value="InterPro"/>
</dbReference>
<dbReference type="EMBL" id="GL379875">
    <property type="protein sequence ID" value="EGT59227.1"/>
    <property type="molecule type" value="Genomic_DNA"/>
</dbReference>
<evidence type="ECO:0000313" key="5">
    <source>
        <dbReference type="Proteomes" id="UP000008068"/>
    </source>
</evidence>
<reference evidence="5" key="1">
    <citation type="submission" date="2011-07" db="EMBL/GenBank/DDBJ databases">
        <authorList>
            <consortium name="Caenorhabditis brenneri Sequencing and Analysis Consortium"/>
            <person name="Wilson R.K."/>
        </authorList>
    </citation>
    <scope>NUCLEOTIDE SEQUENCE [LARGE SCALE GENOMIC DNA]</scope>
    <source>
        <strain evidence="5">PB2801</strain>
    </source>
</reference>
<dbReference type="SMART" id="SM00428">
    <property type="entry name" value="H3"/>
    <property type="match status" value="1"/>
</dbReference>
<dbReference type="InterPro" id="IPR000164">
    <property type="entry name" value="Histone_H3/CENP-A"/>
</dbReference>
<dbReference type="SUPFAM" id="SSF47113">
    <property type="entry name" value="Histone-fold"/>
    <property type="match status" value="1"/>
</dbReference>
<dbReference type="Pfam" id="PF00125">
    <property type="entry name" value="Histone"/>
    <property type="match status" value="1"/>
</dbReference>
<dbReference type="Proteomes" id="UP000008068">
    <property type="component" value="Unassembled WGS sequence"/>
</dbReference>
<evidence type="ECO:0000256" key="2">
    <source>
        <dbReference type="SAM" id="MobiDB-lite"/>
    </source>
</evidence>
<sequence length="126" mass="14871">MSRCKATPTRRGNENSRKSSKKVSKPNHQQRFRPATTALRDFRLYQQATKLEIAKLSFKRFVLELTHEWNTMLKYEASAIKILHYASEEYLVEIMENAYRCAQHSNRITLKLEDIQLASRIRLEQA</sequence>
<evidence type="ECO:0000259" key="3">
    <source>
        <dbReference type="Pfam" id="PF00125"/>
    </source>
</evidence>
<keyword evidence="5" id="KW-1185">Reference proteome</keyword>
<comment type="similarity">
    <text evidence="1">Belongs to the histone H3 family.</text>
</comment>
<evidence type="ECO:0000313" key="4">
    <source>
        <dbReference type="EMBL" id="EGT59227.1"/>
    </source>
</evidence>
<dbReference type="eggNOG" id="KOG1745">
    <property type="taxonomic scope" value="Eukaryota"/>
</dbReference>
<dbReference type="InParanoid" id="G0NFF6"/>
<feature type="domain" description="Core Histone H2A/H2B/H3" evidence="3">
    <location>
        <begin position="36"/>
        <end position="121"/>
    </location>
</feature>
<proteinExistence type="inferred from homology"/>
<dbReference type="PANTHER" id="PTHR45810">
    <property type="entry name" value="HISTONE H3.2"/>
    <property type="match status" value="1"/>
</dbReference>
<dbReference type="InterPro" id="IPR009072">
    <property type="entry name" value="Histone-fold"/>
</dbReference>
<gene>
    <name evidence="4" type="ORF">CAEBREN_21969</name>
</gene>
<dbReference type="PANTHER" id="PTHR45810:SF1">
    <property type="entry name" value="HISTONE H3-LIKE CENTROMERIC PROTEIN A"/>
    <property type="match status" value="1"/>
</dbReference>
<dbReference type="STRING" id="135651.G0NFF6"/>
<dbReference type="GO" id="GO:0000786">
    <property type="term" value="C:nucleosome"/>
    <property type="evidence" value="ECO:0007669"/>
    <property type="project" value="InterPro"/>
</dbReference>
<dbReference type="PRINTS" id="PR00622">
    <property type="entry name" value="HISTONEH3"/>
</dbReference>
<dbReference type="InterPro" id="IPR007125">
    <property type="entry name" value="H2A/H2B/H3"/>
</dbReference>
<evidence type="ECO:0000256" key="1">
    <source>
        <dbReference type="ARBA" id="ARBA00010343"/>
    </source>
</evidence>